<dbReference type="AlphaFoldDB" id="A0A0D2IUY5"/>
<dbReference type="STRING" id="1442369.A0A0D2IUY5"/>
<dbReference type="Gene3D" id="2.20.140.10">
    <property type="entry name" value="WGR domain"/>
    <property type="match status" value="1"/>
</dbReference>
<feature type="domain" description="BRCT" evidence="17">
    <location>
        <begin position="10"/>
        <end position="110"/>
    </location>
</feature>
<dbReference type="InterPro" id="IPR036616">
    <property type="entry name" value="Poly(ADP-ribose)pol_reg_dom_sf"/>
</dbReference>
<keyword evidence="22" id="KW-1185">Reference proteome</keyword>
<reference evidence="21 22" key="1">
    <citation type="submission" date="2015-01" db="EMBL/GenBank/DDBJ databases">
        <title>The Genome Sequence of Rhinocladiella mackenzie CBS 650.93.</title>
        <authorList>
            <consortium name="The Broad Institute Genomics Platform"/>
            <person name="Cuomo C."/>
            <person name="de Hoog S."/>
            <person name="Gorbushina A."/>
            <person name="Stielow B."/>
            <person name="Teixiera M."/>
            <person name="Abouelleil A."/>
            <person name="Chapman S.B."/>
            <person name="Priest M."/>
            <person name="Young S.K."/>
            <person name="Wortman J."/>
            <person name="Nusbaum C."/>
            <person name="Birren B."/>
        </authorList>
    </citation>
    <scope>NUCLEOTIDE SEQUENCE [LARGE SCALE GENOMIC DNA]</scope>
    <source>
        <strain evidence="21 22">CBS 650.93</strain>
    </source>
</reference>
<dbReference type="EC" id="2.4.2.-" evidence="15"/>
<dbReference type="InterPro" id="IPR012317">
    <property type="entry name" value="Poly(ADP-ribose)pol_cat_dom"/>
</dbReference>
<evidence type="ECO:0000313" key="21">
    <source>
        <dbReference type="EMBL" id="KIX09899.1"/>
    </source>
</evidence>
<dbReference type="InterPro" id="IPR036420">
    <property type="entry name" value="BRCT_dom_sf"/>
</dbReference>
<keyword evidence="10 15" id="KW-0520">NAD</keyword>
<dbReference type="EMBL" id="KN847475">
    <property type="protein sequence ID" value="KIX09899.1"/>
    <property type="molecule type" value="Genomic_DNA"/>
</dbReference>
<evidence type="ECO:0000256" key="5">
    <source>
        <dbReference type="ARBA" id="ARBA00022723"/>
    </source>
</evidence>
<evidence type="ECO:0000256" key="6">
    <source>
        <dbReference type="ARBA" id="ARBA00022737"/>
    </source>
</evidence>
<dbReference type="GO" id="GO:0070212">
    <property type="term" value="P:protein poly-ADP-ribosylation"/>
    <property type="evidence" value="ECO:0007669"/>
    <property type="project" value="TreeGrafter"/>
</dbReference>
<dbReference type="OrthoDB" id="2017365at2759"/>
<feature type="domain" description="PARP catalytic" evidence="18">
    <location>
        <begin position="459"/>
        <end position="696"/>
    </location>
</feature>
<keyword evidence="11" id="KW-0238">DNA-binding</keyword>
<dbReference type="Gene3D" id="3.90.228.10">
    <property type="match status" value="1"/>
</dbReference>
<evidence type="ECO:0000313" key="22">
    <source>
        <dbReference type="Proteomes" id="UP000053617"/>
    </source>
</evidence>
<dbReference type="Pfam" id="PF00644">
    <property type="entry name" value="PARP"/>
    <property type="match status" value="1"/>
</dbReference>
<keyword evidence="3 15" id="KW-0808">Transferase</keyword>
<sequence>MPKTKAPPPASAPSLDGVAVTFASFFTNAHPAFATKNIASMKADIANCGGIYTTKLESATHIVATLAQVQKNLNRIKEALQNPQLIIVSYDWLADSLASNSPVDVNGYLLGPSPANSNGGNAVSDNDEKQKKPSKRTRQDVDDDEDLVTTKMVKPSSKGARDDQKKTVPASKANKPKIPVDEHCNNSAAYNVYVDDDGTAWNATLNMSDSIANNNKFYRIQLLVNKFDEYFTWTRWGRVGDKGQSKMLGNGSLDVAITEFKKKFKDKHGNTWEDREGPQKPNKYTLIEINYEDSDNEDGLQSQQSTPKREYPDHEPVRVKSQLAPSVQRLMELIFNLQLFDNTMASFNYDANKMPLGKLSKKTVLRAYEVLKELTSLVADRNLMTGLGLHYDQAIADRSNQYFSLVPHAVGRRSVPLLQDMGSIKREIQLLETLTDMQLANEIMNSAKVDKYKQQEHMNILDRQYMGLGMQEMTPLDITSQEYREIHDYLKNSKGGTHGVTYQVQDIFRIERNGESDRLNKSPYANLGAKSDRRLLWHGSRCSNFGGILSQGLRIAPPEAPVSGYMFGKGVYLADMSSKSAGYCASHSSGGTGLLLLCEAELGKPPLKLTNADYNAGDRAKANNSISTWGVGQTAPKGWKDASCINTNLKGVLMPDVLSQPPGPSNEASAYLLYNEYIVYDVAQIKLRYLLRVSMT</sequence>
<dbReference type="InterPro" id="IPR036930">
    <property type="entry name" value="WGR_dom_sf"/>
</dbReference>
<dbReference type="PANTHER" id="PTHR10459">
    <property type="entry name" value="DNA LIGASE"/>
    <property type="match status" value="1"/>
</dbReference>
<dbReference type="InterPro" id="IPR008893">
    <property type="entry name" value="WGR_domain"/>
</dbReference>
<evidence type="ECO:0000256" key="1">
    <source>
        <dbReference type="ARBA" id="ARBA00004123"/>
    </source>
</evidence>
<keyword evidence="12" id="KW-0539">Nucleus</keyword>
<evidence type="ECO:0000256" key="13">
    <source>
        <dbReference type="ARBA" id="ARBA00024347"/>
    </source>
</evidence>
<dbReference type="VEuPathDB" id="FungiDB:Z518_00980"/>
<keyword evidence="7" id="KW-0013">ADP-ribosylation</keyword>
<dbReference type="InterPro" id="IPR004102">
    <property type="entry name" value="Poly(ADP-ribose)pol_reg_dom"/>
</dbReference>
<dbReference type="GeneID" id="25289051"/>
<evidence type="ECO:0000256" key="7">
    <source>
        <dbReference type="ARBA" id="ARBA00022765"/>
    </source>
</evidence>
<dbReference type="CDD" id="cd01437">
    <property type="entry name" value="parp_like"/>
    <property type="match status" value="1"/>
</dbReference>
<evidence type="ECO:0000256" key="15">
    <source>
        <dbReference type="RuleBase" id="RU362114"/>
    </source>
</evidence>
<dbReference type="SUPFAM" id="SSF47587">
    <property type="entry name" value="Domain of poly(ADP-ribose) polymerase"/>
    <property type="match status" value="1"/>
</dbReference>
<evidence type="ECO:0000256" key="3">
    <source>
        <dbReference type="ARBA" id="ARBA00022679"/>
    </source>
</evidence>
<dbReference type="PROSITE" id="PS51060">
    <property type="entry name" value="PARP_ALPHA_HD"/>
    <property type="match status" value="1"/>
</dbReference>
<dbReference type="InterPro" id="IPR050800">
    <property type="entry name" value="ARTD/PARP"/>
</dbReference>
<feature type="compositionally biased region" description="Polar residues" evidence="16">
    <location>
        <begin position="114"/>
        <end position="124"/>
    </location>
</feature>
<dbReference type="PROSITE" id="PS51059">
    <property type="entry name" value="PARP_CATALYTIC"/>
    <property type="match status" value="1"/>
</dbReference>
<keyword evidence="4" id="KW-0548">Nucleotidyltransferase</keyword>
<keyword evidence="6" id="KW-0677">Repeat</keyword>
<comment type="catalytic activity">
    <reaction evidence="14">
        <text>NAD(+) + (ADP-D-ribosyl)n-acceptor = nicotinamide + (ADP-D-ribosyl)n+1-acceptor + H(+).</text>
        <dbReference type="EC" id="2.4.2.30"/>
    </reaction>
</comment>
<evidence type="ECO:0000259" key="19">
    <source>
        <dbReference type="PROSITE" id="PS51060"/>
    </source>
</evidence>
<evidence type="ECO:0000259" key="20">
    <source>
        <dbReference type="PROSITE" id="PS51977"/>
    </source>
</evidence>
<evidence type="ECO:0000256" key="10">
    <source>
        <dbReference type="ARBA" id="ARBA00023027"/>
    </source>
</evidence>
<dbReference type="GO" id="GO:0016779">
    <property type="term" value="F:nucleotidyltransferase activity"/>
    <property type="evidence" value="ECO:0007669"/>
    <property type="project" value="UniProtKB-KW"/>
</dbReference>
<dbReference type="SMART" id="SM00773">
    <property type="entry name" value="WGR"/>
    <property type="match status" value="1"/>
</dbReference>
<proteinExistence type="inferred from homology"/>
<evidence type="ECO:0000256" key="14">
    <source>
        <dbReference type="ARBA" id="ARBA00033987"/>
    </source>
</evidence>
<dbReference type="GO" id="GO:0008270">
    <property type="term" value="F:zinc ion binding"/>
    <property type="evidence" value="ECO:0007669"/>
    <property type="project" value="UniProtKB-KW"/>
</dbReference>
<accession>A0A0D2IUY5</accession>
<keyword evidence="8" id="KW-0863">Zinc-finger</keyword>
<dbReference type="RefSeq" id="XP_013277035.1">
    <property type="nucleotide sequence ID" value="XM_013421581.1"/>
</dbReference>
<dbReference type="PROSITE" id="PS50172">
    <property type="entry name" value="BRCT"/>
    <property type="match status" value="1"/>
</dbReference>
<feature type="compositionally biased region" description="Basic and acidic residues" evidence="16">
    <location>
        <begin position="307"/>
        <end position="318"/>
    </location>
</feature>
<evidence type="ECO:0000256" key="12">
    <source>
        <dbReference type="ARBA" id="ARBA00023242"/>
    </source>
</evidence>
<keyword evidence="9" id="KW-0862">Zinc</keyword>
<dbReference type="SUPFAM" id="SSF142921">
    <property type="entry name" value="WGR domain-like"/>
    <property type="match status" value="1"/>
</dbReference>
<dbReference type="GO" id="GO:0006302">
    <property type="term" value="P:double-strand break repair"/>
    <property type="evidence" value="ECO:0007669"/>
    <property type="project" value="TreeGrafter"/>
</dbReference>
<feature type="region of interest" description="Disordered" evidence="16">
    <location>
        <begin position="109"/>
        <end position="180"/>
    </location>
</feature>
<organism evidence="21 22">
    <name type="scientific">Rhinocladiella mackenziei CBS 650.93</name>
    <dbReference type="NCBI Taxonomy" id="1442369"/>
    <lineage>
        <taxon>Eukaryota</taxon>
        <taxon>Fungi</taxon>
        <taxon>Dikarya</taxon>
        <taxon>Ascomycota</taxon>
        <taxon>Pezizomycotina</taxon>
        <taxon>Eurotiomycetes</taxon>
        <taxon>Chaetothyriomycetidae</taxon>
        <taxon>Chaetothyriales</taxon>
        <taxon>Herpotrichiellaceae</taxon>
        <taxon>Rhinocladiella</taxon>
    </lineage>
</organism>
<dbReference type="Gene3D" id="3.40.50.10190">
    <property type="entry name" value="BRCT domain"/>
    <property type="match status" value="1"/>
</dbReference>
<feature type="domain" description="WGR" evidence="20">
    <location>
        <begin position="189"/>
        <end position="284"/>
    </location>
</feature>
<name>A0A0D2IUY5_9EURO</name>
<evidence type="ECO:0000256" key="16">
    <source>
        <dbReference type="SAM" id="MobiDB-lite"/>
    </source>
</evidence>
<keyword evidence="5" id="KW-0479">Metal-binding</keyword>
<dbReference type="GO" id="GO:0003677">
    <property type="term" value="F:DNA binding"/>
    <property type="evidence" value="ECO:0007669"/>
    <property type="project" value="UniProtKB-KW"/>
</dbReference>
<evidence type="ECO:0000259" key="18">
    <source>
        <dbReference type="PROSITE" id="PS51059"/>
    </source>
</evidence>
<evidence type="ECO:0000256" key="8">
    <source>
        <dbReference type="ARBA" id="ARBA00022771"/>
    </source>
</evidence>
<dbReference type="Proteomes" id="UP000053617">
    <property type="component" value="Unassembled WGS sequence"/>
</dbReference>
<dbReference type="GO" id="GO:0003950">
    <property type="term" value="F:NAD+ poly-ADP-ribosyltransferase activity"/>
    <property type="evidence" value="ECO:0007669"/>
    <property type="project" value="UniProtKB-UniRule"/>
</dbReference>
<keyword evidence="2 15" id="KW-0328">Glycosyltransferase</keyword>
<feature type="domain" description="PARP alpha-helical" evidence="19">
    <location>
        <begin position="320"/>
        <end position="445"/>
    </location>
</feature>
<dbReference type="SUPFAM" id="SSF56399">
    <property type="entry name" value="ADP-ribosylation"/>
    <property type="match status" value="1"/>
</dbReference>
<dbReference type="GO" id="GO:1990404">
    <property type="term" value="F:NAD+-protein mono-ADP-ribosyltransferase activity"/>
    <property type="evidence" value="ECO:0007669"/>
    <property type="project" value="TreeGrafter"/>
</dbReference>
<feature type="region of interest" description="Disordered" evidence="16">
    <location>
        <begin position="295"/>
        <end position="319"/>
    </location>
</feature>
<dbReference type="Gene3D" id="1.20.142.10">
    <property type="entry name" value="Poly(ADP-ribose) polymerase, regulatory domain"/>
    <property type="match status" value="1"/>
</dbReference>
<evidence type="ECO:0000256" key="4">
    <source>
        <dbReference type="ARBA" id="ARBA00022695"/>
    </source>
</evidence>
<dbReference type="PANTHER" id="PTHR10459:SF60">
    <property type="entry name" value="POLY [ADP-RIBOSE] POLYMERASE 2"/>
    <property type="match status" value="1"/>
</dbReference>
<dbReference type="GO" id="GO:0005730">
    <property type="term" value="C:nucleolus"/>
    <property type="evidence" value="ECO:0007669"/>
    <property type="project" value="TreeGrafter"/>
</dbReference>
<evidence type="ECO:0000259" key="17">
    <source>
        <dbReference type="PROSITE" id="PS50172"/>
    </source>
</evidence>
<comment type="similarity">
    <text evidence="13">Belongs to the ARTD/PARP family.</text>
</comment>
<evidence type="ECO:0000256" key="11">
    <source>
        <dbReference type="ARBA" id="ARBA00023125"/>
    </source>
</evidence>
<dbReference type="FunFam" id="1.20.142.10:FF:000002">
    <property type="entry name" value="Poly [ADP-ribose] polymerase"/>
    <property type="match status" value="1"/>
</dbReference>
<dbReference type="PROSITE" id="PS51977">
    <property type="entry name" value="WGR"/>
    <property type="match status" value="1"/>
</dbReference>
<dbReference type="SUPFAM" id="SSF52113">
    <property type="entry name" value="BRCT domain"/>
    <property type="match status" value="1"/>
</dbReference>
<dbReference type="FunFam" id="2.20.140.10:FF:000001">
    <property type="entry name" value="Poly [ADP-ribose] polymerase"/>
    <property type="match status" value="1"/>
</dbReference>
<dbReference type="InterPro" id="IPR001357">
    <property type="entry name" value="BRCT_dom"/>
</dbReference>
<evidence type="ECO:0000256" key="2">
    <source>
        <dbReference type="ARBA" id="ARBA00022676"/>
    </source>
</evidence>
<gene>
    <name evidence="21" type="ORF">Z518_00980</name>
</gene>
<dbReference type="Pfam" id="PF02877">
    <property type="entry name" value="PARP_reg"/>
    <property type="match status" value="1"/>
</dbReference>
<evidence type="ECO:0000256" key="9">
    <source>
        <dbReference type="ARBA" id="ARBA00022833"/>
    </source>
</evidence>
<protein>
    <recommendedName>
        <fullName evidence="15">Poly [ADP-ribose] polymerase</fullName>
        <shortName evidence="15">PARP</shortName>
        <ecNumber evidence="15">2.4.2.-</ecNumber>
    </recommendedName>
</protein>
<dbReference type="HOGENOM" id="CLU_004841_2_0_1"/>
<dbReference type="CDD" id="cd07997">
    <property type="entry name" value="WGR_PARP"/>
    <property type="match status" value="1"/>
</dbReference>
<comment type="subcellular location">
    <subcellularLocation>
        <location evidence="1">Nucleus</location>
    </subcellularLocation>
</comment>
<dbReference type="Pfam" id="PF05406">
    <property type="entry name" value="WGR"/>
    <property type="match status" value="1"/>
</dbReference>